<dbReference type="InterPro" id="IPR002938">
    <property type="entry name" value="FAD-bd"/>
</dbReference>
<reference evidence="6" key="1">
    <citation type="journal article" date="2019" name="Int. J. Syst. Evol. Microbiol.">
        <title>The Global Catalogue of Microorganisms (GCM) 10K type strain sequencing project: providing services to taxonomists for standard genome sequencing and annotation.</title>
        <authorList>
            <consortium name="The Broad Institute Genomics Platform"/>
            <consortium name="The Broad Institute Genome Sequencing Center for Infectious Disease"/>
            <person name="Wu L."/>
            <person name="Ma J."/>
        </authorList>
    </citation>
    <scope>NUCLEOTIDE SEQUENCE [LARGE SCALE GENOMIC DNA]</scope>
    <source>
        <strain evidence="6">CCUG 62953</strain>
    </source>
</reference>
<dbReference type="PRINTS" id="PR00420">
    <property type="entry name" value="RNGMNOXGNASE"/>
</dbReference>
<keyword evidence="2" id="KW-0285">Flavoprotein</keyword>
<keyword evidence="6" id="KW-1185">Reference proteome</keyword>
<evidence type="ECO:0000259" key="4">
    <source>
        <dbReference type="Pfam" id="PF01494"/>
    </source>
</evidence>
<evidence type="ECO:0000313" key="5">
    <source>
        <dbReference type="EMBL" id="MFD1344078.1"/>
    </source>
</evidence>
<sequence length="545" mass="60480">MIQDRYQLAFKLYPYARSADQDAETPVRHPVVVMGGGPIGIATALDLGLQGIPVVVLDDHEGIGQGSRAICFAKRSLEIADRYGCAKPMLEKGIVWNLGKVFHEDRKVYEFNLLPEEGHQYPAFINLQQPYFEKFLVERVREAQAAGAPIDLRGRNRVESVDIRDDHVALTVTTPEGPYTIEADWLIGCDGASSPLRGMMGLEFEGRVFKDSFLIADIRMLNESFPTERWFWFEPSHGSGASTLLHRQPDDIWRVDFQIGWDVDRKEELKEENIRRRLDAMLGDVEYELVWSSIYTFQCKRMDRFRHGRVIFAGDAAHQVSPFGARGANSGMQDVDNLGWKLGMVIRGEAPERLIDSYHEERAFGADENILNSTRATDFITPKSAISHVFRNAVLDLAEHHPFARLLVNSGRLSVPCTYDGLALTGPDALPGGPARTRPGSPCPDAPLGTRSADGSHLLHALGNEFLLLTIDADAPDTLAEDGVTARRIALSAEDDPSGAVAERYLGTARSAVYLIRPDQHVAARWATFDETAVRAALRTACAKE</sequence>
<dbReference type="NCBIfam" id="NF006002">
    <property type="entry name" value="PRK08132.1"/>
    <property type="match status" value="1"/>
</dbReference>
<comment type="caution">
    <text evidence="5">The sequence shown here is derived from an EMBL/GenBank/DDBJ whole genome shotgun (WGS) entry which is preliminary data.</text>
</comment>
<dbReference type="RefSeq" id="WP_386805576.1">
    <property type="nucleotide sequence ID" value="NZ_JBHTMU010000037.1"/>
</dbReference>
<dbReference type="Gene3D" id="3.30.70.2450">
    <property type="match status" value="1"/>
</dbReference>
<evidence type="ECO:0000313" key="6">
    <source>
        <dbReference type="Proteomes" id="UP001597135"/>
    </source>
</evidence>
<organism evidence="5 6">
    <name type="scientific">Litorisediminicola beolgyonensis</name>
    <dbReference type="NCBI Taxonomy" id="1173614"/>
    <lineage>
        <taxon>Bacteria</taxon>
        <taxon>Pseudomonadati</taxon>
        <taxon>Pseudomonadota</taxon>
        <taxon>Alphaproteobacteria</taxon>
        <taxon>Rhodobacterales</taxon>
        <taxon>Paracoccaceae</taxon>
        <taxon>Litorisediminicola</taxon>
    </lineage>
</organism>
<dbReference type="InterPro" id="IPR036188">
    <property type="entry name" value="FAD/NAD-bd_sf"/>
</dbReference>
<name>A0ABW3ZMB9_9RHOB</name>
<comment type="cofactor">
    <cofactor evidence="1">
        <name>FAD</name>
        <dbReference type="ChEBI" id="CHEBI:57692"/>
    </cofactor>
</comment>
<gene>
    <name evidence="5" type="ORF">ACFQ4E_16730</name>
</gene>
<evidence type="ECO:0000256" key="3">
    <source>
        <dbReference type="ARBA" id="ARBA00022827"/>
    </source>
</evidence>
<dbReference type="PANTHER" id="PTHR43004:SF19">
    <property type="entry name" value="BINDING MONOOXYGENASE, PUTATIVE (JCVI)-RELATED"/>
    <property type="match status" value="1"/>
</dbReference>
<dbReference type="SUPFAM" id="SSF51905">
    <property type="entry name" value="FAD/NAD(P)-binding domain"/>
    <property type="match status" value="1"/>
</dbReference>
<keyword evidence="3" id="KW-0274">FAD</keyword>
<dbReference type="Pfam" id="PF01494">
    <property type="entry name" value="FAD_binding_3"/>
    <property type="match status" value="1"/>
</dbReference>
<accession>A0ABW3ZMB9</accession>
<dbReference type="Gene3D" id="3.40.30.120">
    <property type="match status" value="1"/>
</dbReference>
<dbReference type="Gene3D" id="3.50.50.60">
    <property type="entry name" value="FAD/NAD(P)-binding domain"/>
    <property type="match status" value="1"/>
</dbReference>
<dbReference type="Proteomes" id="UP001597135">
    <property type="component" value="Unassembled WGS sequence"/>
</dbReference>
<feature type="domain" description="FAD-binding" evidence="4">
    <location>
        <begin position="30"/>
        <end position="364"/>
    </location>
</feature>
<protein>
    <submittedName>
        <fullName evidence="5">FAD-dependent oxidoreductase</fullName>
    </submittedName>
</protein>
<dbReference type="InterPro" id="IPR050641">
    <property type="entry name" value="RIFMO-like"/>
</dbReference>
<proteinExistence type="predicted"/>
<dbReference type="EMBL" id="JBHTMU010000037">
    <property type="protein sequence ID" value="MFD1344078.1"/>
    <property type="molecule type" value="Genomic_DNA"/>
</dbReference>
<evidence type="ECO:0000256" key="1">
    <source>
        <dbReference type="ARBA" id="ARBA00001974"/>
    </source>
</evidence>
<evidence type="ECO:0000256" key="2">
    <source>
        <dbReference type="ARBA" id="ARBA00022630"/>
    </source>
</evidence>
<dbReference type="PANTHER" id="PTHR43004">
    <property type="entry name" value="TRK SYSTEM POTASSIUM UPTAKE PROTEIN"/>
    <property type="match status" value="1"/>
</dbReference>
<dbReference type="Pfam" id="PF21274">
    <property type="entry name" value="Rng_hyd_C"/>
    <property type="match status" value="1"/>
</dbReference>